<organism evidence="3 4">
    <name type="scientific">Chryseotalea sanaruensis</name>
    <dbReference type="NCBI Taxonomy" id="2482724"/>
    <lineage>
        <taxon>Bacteria</taxon>
        <taxon>Pseudomonadati</taxon>
        <taxon>Bacteroidota</taxon>
        <taxon>Cytophagia</taxon>
        <taxon>Cytophagales</taxon>
        <taxon>Chryseotaleaceae</taxon>
        <taxon>Chryseotalea</taxon>
    </lineage>
</organism>
<dbReference type="PANTHER" id="PTHR30097:SF4">
    <property type="entry name" value="SLR6042 PROTEIN"/>
    <property type="match status" value="1"/>
</dbReference>
<evidence type="ECO:0000313" key="4">
    <source>
        <dbReference type="Proteomes" id="UP000288227"/>
    </source>
</evidence>
<keyword evidence="4" id="KW-1185">Reference proteome</keyword>
<sequence>MKNSSILLLILISLGACKQEIQLAEEKTVVQNVLQLTPAQAVSLKIEVGKADSTILKESLEARGQLDVPPQNIVSIMAPLGGFVKSTNMLQGMKIKKGEVLAILEHPDYIKLQQDYLEKRSQLAYLEAEYIRQEELQQQNANALKTAQQAKANYEGTKAMVAGLEAMLQLAHISIPALQQGNIQPTIKLLAPSNGYITKVMVNAGRYVQETEVLFELVNMEHIHAELKIFEADISKIKEGQKVMLSSPAFQESVLANVFLIGKSIGEDRTIQVHCHLVKEDESFIPGSYVTATIDVGQRSGITLPAEAIIHYEGKDYAFIELGPDRYQAIVLTIVENSQDKVMISLADKNQADQKFVIKGVFQLLGLLKNTGDE</sequence>
<dbReference type="AlphaFoldDB" id="A0A401U5X5"/>
<gene>
    <name evidence="3" type="ORF">SanaruYs_05000</name>
</gene>
<name>A0A401U5X5_9BACT</name>
<dbReference type="Gene3D" id="1.10.287.470">
    <property type="entry name" value="Helix hairpin bin"/>
    <property type="match status" value="1"/>
</dbReference>
<evidence type="ECO:0000256" key="1">
    <source>
        <dbReference type="ARBA" id="ARBA00009477"/>
    </source>
</evidence>
<evidence type="ECO:0000313" key="3">
    <source>
        <dbReference type="EMBL" id="GCC50285.1"/>
    </source>
</evidence>
<dbReference type="GO" id="GO:0022857">
    <property type="term" value="F:transmembrane transporter activity"/>
    <property type="evidence" value="ECO:0007669"/>
    <property type="project" value="InterPro"/>
</dbReference>
<reference evidence="3 4" key="1">
    <citation type="submission" date="2018-11" db="EMBL/GenBank/DDBJ databases">
        <title>Chryseotalea sanarue gen. nov., sp., nov., a member of the family Cytophagaceae, isolated from a brackish lake in Hamamatsu Japan.</title>
        <authorList>
            <person name="Maejima Y."/>
            <person name="Iino T."/>
            <person name="Muraguchi Y."/>
            <person name="Fukuda K."/>
            <person name="Ohkuma M."/>
            <person name="Moriuchi R."/>
            <person name="Dohra H."/>
            <person name="Kimbara K."/>
            <person name="Shintani M."/>
        </authorList>
    </citation>
    <scope>NUCLEOTIDE SEQUENCE [LARGE SCALE GENOMIC DNA]</scope>
    <source>
        <strain evidence="3 4">Ys</strain>
    </source>
</reference>
<keyword evidence="2" id="KW-0813">Transport</keyword>
<dbReference type="GO" id="GO:0015679">
    <property type="term" value="P:plasma membrane copper ion transport"/>
    <property type="evidence" value="ECO:0007669"/>
    <property type="project" value="TreeGrafter"/>
</dbReference>
<dbReference type="Gene3D" id="2.40.30.170">
    <property type="match status" value="1"/>
</dbReference>
<dbReference type="RefSeq" id="WP_127120928.1">
    <property type="nucleotide sequence ID" value="NZ_BHXQ01000001.1"/>
</dbReference>
<accession>A0A401U5X5</accession>
<dbReference type="GO" id="GO:0060003">
    <property type="term" value="P:copper ion export"/>
    <property type="evidence" value="ECO:0007669"/>
    <property type="project" value="TreeGrafter"/>
</dbReference>
<proteinExistence type="inferred from homology"/>
<dbReference type="GO" id="GO:0030313">
    <property type="term" value="C:cell envelope"/>
    <property type="evidence" value="ECO:0007669"/>
    <property type="project" value="TreeGrafter"/>
</dbReference>
<dbReference type="PROSITE" id="PS51257">
    <property type="entry name" value="PROKAR_LIPOPROTEIN"/>
    <property type="match status" value="1"/>
</dbReference>
<evidence type="ECO:0000256" key="2">
    <source>
        <dbReference type="ARBA" id="ARBA00022448"/>
    </source>
</evidence>
<comment type="caution">
    <text evidence="3">The sequence shown here is derived from an EMBL/GenBank/DDBJ whole genome shotgun (WGS) entry which is preliminary data.</text>
</comment>
<dbReference type="NCBIfam" id="TIGR01730">
    <property type="entry name" value="RND_mfp"/>
    <property type="match status" value="1"/>
</dbReference>
<comment type="similarity">
    <text evidence="1">Belongs to the membrane fusion protein (MFP) (TC 8.A.1) family.</text>
</comment>
<dbReference type="SUPFAM" id="SSF111369">
    <property type="entry name" value="HlyD-like secretion proteins"/>
    <property type="match status" value="1"/>
</dbReference>
<dbReference type="GO" id="GO:0016020">
    <property type="term" value="C:membrane"/>
    <property type="evidence" value="ECO:0007669"/>
    <property type="project" value="InterPro"/>
</dbReference>
<dbReference type="PANTHER" id="PTHR30097">
    <property type="entry name" value="CATION EFFLUX SYSTEM PROTEIN CUSB"/>
    <property type="match status" value="1"/>
</dbReference>
<protein>
    <submittedName>
        <fullName evidence="3">Efflux RND transporter periplasmic adaptor subunit</fullName>
    </submittedName>
</protein>
<dbReference type="EMBL" id="BHXQ01000001">
    <property type="protein sequence ID" value="GCC50285.1"/>
    <property type="molecule type" value="Genomic_DNA"/>
</dbReference>
<dbReference type="InterPro" id="IPR006143">
    <property type="entry name" value="RND_pump_MFP"/>
</dbReference>
<dbReference type="InterPro" id="IPR051909">
    <property type="entry name" value="MFP_Cation_Efflux"/>
</dbReference>
<dbReference type="Proteomes" id="UP000288227">
    <property type="component" value="Unassembled WGS sequence"/>
</dbReference>
<dbReference type="Gene3D" id="2.40.50.100">
    <property type="match status" value="1"/>
</dbReference>
<dbReference type="OrthoDB" id="9814657at2"/>